<evidence type="ECO:0000256" key="2">
    <source>
        <dbReference type="ARBA" id="ARBA00022803"/>
    </source>
</evidence>
<gene>
    <name evidence="4" type="ORF">ACFFK0_20680</name>
</gene>
<sequence length="174" mass="19505">MEDGHNLLQKAYEAILNSDYEQAEAWFEQAIAEEPDNADYHYRLSITFARSNKLNKAVLHAAKAVELDASREDYRLHLETLQSRELLYEAERTLDGTEAKAYLAVELLKRAVALDPLNTEAYLLLSVAADAAGEYALALQSVQEALRLDPAHEAARTLLPKAQRKLSQYLGTES</sequence>
<dbReference type="Pfam" id="PF13432">
    <property type="entry name" value="TPR_16"/>
    <property type="match status" value="2"/>
</dbReference>
<evidence type="ECO:0000313" key="5">
    <source>
        <dbReference type="Proteomes" id="UP001589776"/>
    </source>
</evidence>
<proteinExistence type="predicted"/>
<dbReference type="PANTHER" id="PTHR44227">
    <property type="match status" value="1"/>
</dbReference>
<name>A0ABV6DQF5_9BACL</name>
<protein>
    <submittedName>
        <fullName evidence="4">Tetratricopeptide repeat protein</fullName>
    </submittedName>
</protein>
<dbReference type="PANTHER" id="PTHR44227:SF3">
    <property type="entry name" value="PROTEIN O-MANNOSYL-TRANSFERASE TMTC4"/>
    <property type="match status" value="1"/>
</dbReference>
<dbReference type="InterPro" id="IPR011990">
    <property type="entry name" value="TPR-like_helical_dom_sf"/>
</dbReference>
<dbReference type="Gene3D" id="1.25.40.10">
    <property type="entry name" value="Tetratricopeptide repeat domain"/>
    <property type="match status" value="2"/>
</dbReference>
<dbReference type="RefSeq" id="WP_377472242.1">
    <property type="nucleotide sequence ID" value="NZ_JBHLWN010000077.1"/>
</dbReference>
<keyword evidence="5" id="KW-1185">Reference proteome</keyword>
<evidence type="ECO:0000256" key="1">
    <source>
        <dbReference type="ARBA" id="ARBA00022737"/>
    </source>
</evidence>
<evidence type="ECO:0000256" key="3">
    <source>
        <dbReference type="PROSITE-ProRule" id="PRU00339"/>
    </source>
</evidence>
<dbReference type="EMBL" id="JBHLWN010000077">
    <property type="protein sequence ID" value="MFC0214827.1"/>
    <property type="molecule type" value="Genomic_DNA"/>
</dbReference>
<dbReference type="Proteomes" id="UP001589776">
    <property type="component" value="Unassembled WGS sequence"/>
</dbReference>
<feature type="repeat" description="TPR" evidence="3">
    <location>
        <begin position="119"/>
        <end position="152"/>
    </location>
</feature>
<dbReference type="PROSITE" id="PS50005">
    <property type="entry name" value="TPR"/>
    <property type="match status" value="1"/>
</dbReference>
<keyword evidence="1" id="KW-0677">Repeat</keyword>
<reference evidence="4 5" key="1">
    <citation type="submission" date="2024-09" db="EMBL/GenBank/DDBJ databases">
        <authorList>
            <person name="Sun Q."/>
            <person name="Mori K."/>
        </authorList>
    </citation>
    <scope>NUCLEOTIDE SEQUENCE [LARGE SCALE GENOMIC DNA]</scope>
    <source>
        <strain evidence="4 5">CCM 7759</strain>
    </source>
</reference>
<accession>A0ABV6DQF5</accession>
<dbReference type="InterPro" id="IPR052346">
    <property type="entry name" value="O-mannosyl-transferase_TMTC"/>
</dbReference>
<keyword evidence="2 3" id="KW-0802">TPR repeat</keyword>
<evidence type="ECO:0000313" key="4">
    <source>
        <dbReference type="EMBL" id="MFC0214827.1"/>
    </source>
</evidence>
<comment type="caution">
    <text evidence="4">The sequence shown here is derived from an EMBL/GenBank/DDBJ whole genome shotgun (WGS) entry which is preliminary data.</text>
</comment>
<dbReference type="InterPro" id="IPR019734">
    <property type="entry name" value="TPR_rpt"/>
</dbReference>
<organism evidence="4 5">
    <name type="scientific">Paenibacillus chartarius</name>
    <dbReference type="NCBI Taxonomy" id="747481"/>
    <lineage>
        <taxon>Bacteria</taxon>
        <taxon>Bacillati</taxon>
        <taxon>Bacillota</taxon>
        <taxon>Bacilli</taxon>
        <taxon>Bacillales</taxon>
        <taxon>Paenibacillaceae</taxon>
        <taxon>Paenibacillus</taxon>
    </lineage>
</organism>
<dbReference type="SMART" id="SM00028">
    <property type="entry name" value="TPR"/>
    <property type="match status" value="3"/>
</dbReference>
<dbReference type="SUPFAM" id="SSF48452">
    <property type="entry name" value="TPR-like"/>
    <property type="match status" value="1"/>
</dbReference>